<dbReference type="OrthoDB" id="3192156at2759"/>
<keyword evidence="1" id="KW-0812">Transmembrane</keyword>
<dbReference type="RefSeq" id="XP_003035445.1">
    <property type="nucleotide sequence ID" value="XM_003035399.1"/>
</dbReference>
<keyword evidence="3" id="KW-1185">Reference proteome</keyword>
<reference evidence="2 3" key="1">
    <citation type="journal article" date="2010" name="Nat. Biotechnol.">
        <title>Genome sequence of the model mushroom Schizophyllum commune.</title>
        <authorList>
            <person name="Ohm R.A."/>
            <person name="de Jong J.F."/>
            <person name="Lugones L.G."/>
            <person name="Aerts A."/>
            <person name="Kothe E."/>
            <person name="Stajich J.E."/>
            <person name="de Vries R.P."/>
            <person name="Record E."/>
            <person name="Levasseur A."/>
            <person name="Baker S.E."/>
            <person name="Bartholomew K.A."/>
            <person name="Coutinho P.M."/>
            <person name="Erdmann S."/>
            <person name="Fowler T.J."/>
            <person name="Gathman A.C."/>
            <person name="Lombard V."/>
            <person name="Henrissat B."/>
            <person name="Knabe N."/>
            <person name="Kuees U."/>
            <person name="Lilly W.W."/>
            <person name="Lindquist E."/>
            <person name="Lucas S."/>
            <person name="Magnuson J.K."/>
            <person name="Piumi F."/>
            <person name="Raudaskoski M."/>
            <person name="Salamov A."/>
            <person name="Schmutz J."/>
            <person name="Schwarze F.W.M.R."/>
            <person name="vanKuyk P.A."/>
            <person name="Horton J.S."/>
            <person name="Grigoriev I.V."/>
            <person name="Woesten H.A.B."/>
        </authorList>
    </citation>
    <scope>NUCLEOTIDE SEQUENCE [LARGE SCALE GENOMIC DNA]</scope>
    <source>
        <strain evidence="3">H4-8 / FGSC 9210</strain>
    </source>
</reference>
<dbReference type="EMBL" id="GL377303">
    <property type="protein sequence ID" value="EFJ00543.1"/>
    <property type="molecule type" value="Genomic_DNA"/>
</dbReference>
<evidence type="ECO:0000313" key="2">
    <source>
        <dbReference type="EMBL" id="EFJ00543.1"/>
    </source>
</evidence>
<dbReference type="InParanoid" id="D8PTQ0"/>
<dbReference type="VEuPathDB" id="FungiDB:SCHCODRAFT_02604513"/>
<name>D8PTQ0_SCHCM</name>
<feature type="transmembrane region" description="Helical" evidence="1">
    <location>
        <begin position="23"/>
        <end position="44"/>
    </location>
</feature>
<feature type="non-terminal residue" evidence="2">
    <location>
        <position position="298"/>
    </location>
</feature>
<feature type="transmembrane region" description="Helical" evidence="1">
    <location>
        <begin position="165"/>
        <end position="184"/>
    </location>
</feature>
<evidence type="ECO:0000313" key="3">
    <source>
        <dbReference type="Proteomes" id="UP000007431"/>
    </source>
</evidence>
<dbReference type="HOGENOM" id="CLU_850445_0_0_1"/>
<organism evidence="3">
    <name type="scientific">Schizophyllum commune (strain H4-8 / FGSC 9210)</name>
    <name type="common">Split gill fungus</name>
    <dbReference type="NCBI Taxonomy" id="578458"/>
    <lineage>
        <taxon>Eukaryota</taxon>
        <taxon>Fungi</taxon>
        <taxon>Dikarya</taxon>
        <taxon>Basidiomycota</taxon>
        <taxon>Agaricomycotina</taxon>
        <taxon>Agaricomycetes</taxon>
        <taxon>Agaricomycetidae</taxon>
        <taxon>Agaricales</taxon>
        <taxon>Schizophyllaceae</taxon>
        <taxon>Schizophyllum</taxon>
    </lineage>
</organism>
<gene>
    <name evidence="2" type="ORF">SCHCODRAFT_106149</name>
</gene>
<dbReference type="AlphaFoldDB" id="D8PTQ0"/>
<evidence type="ECO:0000256" key="1">
    <source>
        <dbReference type="SAM" id="Phobius"/>
    </source>
</evidence>
<dbReference type="GeneID" id="9586793"/>
<sequence length="298" mass="31994">MAALLAPLVSIYSYILEPIAPFTWFGVGLSTLDVLAAARLCVALRQMREALYKEHVRKHGSPVGVEHDKSFVRDIVTTWTVVYGGEAVANTMLGTPPSFMVSGVVPAFYAAMQWAADSLPAVPAPSRELELPLSIFDGFSRAFLLCNLIPPVVVANAQPALATSAWTLLLASFITANGGFFLTNMLSFLNPTPLSLQTPPELRAYGWATTDLWCAPLVTGLFALLTHAQPFWADAHNVLSGVLSTADKPVEAVDPETARAACALLLALMFSVRTTKNFPATKRSVEANGDSSEAKKTQ</sequence>
<dbReference type="Proteomes" id="UP000007431">
    <property type="component" value="Unassembled WGS sequence"/>
</dbReference>
<keyword evidence="1" id="KW-0472">Membrane</keyword>
<keyword evidence="1" id="KW-1133">Transmembrane helix</keyword>
<proteinExistence type="predicted"/>
<dbReference type="eggNOG" id="ENOG502SKKI">
    <property type="taxonomic scope" value="Eukaryota"/>
</dbReference>
<accession>D8PTQ0</accession>
<dbReference type="KEGG" id="scm:SCHCO_02604513"/>
<protein>
    <submittedName>
        <fullName evidence="2">Uncharacterized protein</fullName>
    </submittedName>
</protein>
<feature type="transmembrane region" description="Helical" evidence="1">
    <location>
        <begin position="204"/>
        <end position="225"/>
    </location>
</feature>
<dbReference type="OMA" id="WTATDLW"/>